<dbReference type="SUPFAM" id="SSF56645">
    <property type="entry name" value="Acyl-CoA dehydrogenase NM domain-like"/>
    <property type="match status" value="1"/>
</dbReference>
<accession>R4KI75</accession>
<dbReference type="KEGG" id="dgi:Desgi_0670"/>
<keyword evidence="12" id="KW-1185">Reference proteome</keyword>
<dbReference type="FunFam" id="1.20.140.10:FF:000001">
    <property type="entry name" value="Acyl-CoA dehydrogenase"/>
    <property type="match status" value="1"/>
</dbReference>
<evidence type="ECO:0000259" key="8">
    <source>
        <dbReference type="Pfam" id="PF00441"/>
    </source>
</evidence>
<dbReference type="InterPro" id="IPR036250">
    <property type="entry name" value="AcylCo_DH-like_C"/>
</dbReference>
<name>R4KI75_9FIRM</name>
<comment type="similarity">
    <text evidence="2 7">Belongs to the acyl-CoA dehydrogenase family.</text>
</comment>
<dbReference type="Gene3D" id="1.20.140.10">
    <property type="entry name" value="Butyryl-CoA Dehydrogenase, subunit A, domain 3"/>
    <property type="match status" value="1"/>
</dbReference>
<evidence type="ECO:0000256" key="4">
    <source>
        <dbReference type="ARBA" id="ARBA00022630"/>
    </source>
</evidence>
<dbReference type="PROSITE" id="PS00072">
    <property type="entry name" value="ACYL_COA_DH_1"/>
    <property type="match status" value="1"/>
</dbReference>
<dbReference type="PANTHER" id="PTHR48083">
    <property type="entry name" value="MEDIUM-CHAIN SPECIFIC ACYL-COA DEHYDROGENASE, MITOCHONDRIAL-RELATED"/>
    <property type="match status" value="1"/>
</dbReference>
<dbReference type="InterPro" id="IPR006091">
    <property type="entry name" value="Acyl-CoA_Oxase/DH_mid-dom"/>
</dbReference>
<dbReference type="EMBL" id="CP003273">
    <property type="protein sequence ID" value="AGL00225.1"/>
    <property type="molecule type" value="Genomic_DNA"/>
</dbReference>
<evidence type="ECO:0000256" key="5">
    <source>
        <dbReference type="ARBA" id="ARBA00022827"/>
    </source>
</evidence>
<feature type="domain" description="Acyl-CoA dehydrogenase/oxidase N-terminal" evidence="10">
    <location>
        <begin position="7"/>
        <end position="128"/>
    </location>
</feature>
<dbReference type="InterPro" id="IPR009100">
    <property type="entry name" value="AcylCoA_DH/oxidase_NM_dom_sf"/>
</dbReference>
<dbReference type="InterPro" id="IPR006089">
    <property type="entry name" value="Acyl-CoA_DH_CS"/>
</dbReference>
<dbReference type="Proteomes" id="UP000013520">
    <property type="component" value="Chromosome"/>
</dbReference>
<gene>
    <name evidence="11" type="ORF">Desgi_0670</name>
</gene>
<dbReference type="Pfam" id="PF02770">
    <property type="entry name" value="Acyl-CoA_dh_M"/>
    <property type="match status" value="1"/>
</dbReference>
<feature type="domain" description="Acyl-CoA oxidase/dehydrogenase middle" evidence="9">
    <location>
        <begin position="132"/>
        <end position="226"/>
    </location>
</feature>
<sequence>MDFSLPEEYVMLKQMVRKFTEKEMFPLEQTIINREAERGLSDTPVIPPEDEKRLLEKTNELGLWGIDVPEKFGGQELGYLAKVIVVEEMNRSIVPLTLPPDAPNLNYLLSCCNEQQYEKYLLPYARGEKISALAMTEPNAGTDAGGIQLRADRRGDKWVLNGSKMFISFAHKADFFITIAVSDREKGKRGGFTAFLVDKDTPGLTVVRNIPVIGEMVSYELVYDNVELDESQVLGEVGQAFIPLQNRFGVRRMELGARCCGMADRLIKLMIEQANIRTTFGKPLADRQAVQWWITNSTMDLHAARLMVYHAAWKADQGIKDLRLEAAMVKVFCTEMLTRIADRAIQVHGGLGLSKEMPIEYIYRLVRILRIVEGPSEIHRWLVARELTKKNKVYDTFALER</sequence>
<dbReference type="RefSeq" id="WP_006520873.1">
    <property type="nucleotide sequence ID" value="NC_021184.1"/>
</dbReference>
<evidence type="ECO:0000256" key="2">
    <source>
        <dbReference type="ARBA" id="ARBA00009347"/>
    </source>
</evidence>
<keyword evidence="4 7" id="KW-0285">Flavoprotein</keyword>
<organism evidence="11 12">
    <name type="scientific">Desulfoscipio gibsoniae DSM 7213</name>
    <dbReference type="NCBI Taxonomy" id="767817"/>
    <lineage>
        <taxon>Bacteria</taxon>
        <taxon>Bacillati</taxon>
        <taxon>Bacillota</taxon>
        <taxon>Clostridia</taxon>
        <taxon>Eubacteriales</taxon>
        <taxon>Desulfallaceae</taxon>
        <taxon>Desulfoscipio</taxon>
    </lineage>
</organism>
<dbReference type="Pfam" id="PF02771">
    <property type="entry name" value="Acyl-CoA_dh_N"/>
    <property type="match status" value="1"/>
</dbReference>
<keyword evidence="6 7" id="KW-0560">Oxidoreductase</keyword>
<dbReference type="Gene3D" id="2.40.110.10">
    <property type="entry name" value="Butyryl-CoA Dehydrogenase, subunit A, domain 2"/>
    <property type="match status" value="1"/>
</dbReference>
<dbReference type="FunFam" id="2.40.110.10:FF:000002">
    <property type="entry name" value="Acyl-CoA dehydrogenase fadE12"/>
    <property type="match status" value="1"/>
</dbReference>
<evidence type="ECO:0000259" key="10">
    <source>
        <dbReference type="Pfam" id="PF02771"/>
    </source>
</evidence>
<dbReference type="SUPFAM" id="SSF47203">
    <property type="entry name" value="Acyl-CoA dehydrogenase C-terminal domain-like"/>
    <property type="match status" value="1"/>
</dbReference>
<dbReference type="GO" id="GO:0003995">
    <property type="term" value="F:acyl-CoA dehydrogenase activity"/>
    <property type="evidence" value="ECO:0007669"/>
    <property type="project" value="InterPro"/>
</dbReference>
<evidence type="ECO:0000259" key="9">
    <source>
        <dbReference type="Pfam" id="PF02770"/>
    </source>
</evidence>
<reference evidence="11 12" key="1">
    <citation type="submission" date="2012-01" db="EMBL/GenBank/DDBJ databases">
        <title>Complete sequence of Desulfotomaculum gibsoniae DSM 7213.</title>
        <authorList>
            <consortium name="US DOE Joint Genome Institute"/>
            <person name="Lucas S."/>
            <person name="Han J."/>
            <person name="Lapidus A."/>
            <person name="Cheng J.-F."/>
            <person name="Goodwin L."/>
            <person name="Pitluck S."/>
            <person name="Peters L."/>
            <person name="Ovchinnikova G."/>
            <person name="Teshima H."/>
            <person name="Detter J.C."/>
            <person name="Han C."/>
            <person name="Tapia R."/>
            <person name="Land M."/>
            <person name="Hauser L."/>
            <person name="Kyrpides N."/>
            <person name="Ivanova N."/>
            <person name="Pagani I."/>
            <person name="Parshina S."/>
            <person name="Plugge C."/>
            <person name="Muyzer G."/>
            <person name="Kuever J."/>
            <person name="Ivanova A."/>
            <person name="Nazina T."/>
            <person name="Klenk H.-P."/>
            <person name="Brambilla E."/>
            <person name="Spring S."/>
            <person name="Stams A.F."/>
            <person name="Woyke T."/>
        </authorList>
    </citation>
    <scope>NUCLEOTIDE SEQUENCE [LARGE SCALE GENOMIC DNA]</scope>
    <source>
        <strain evidence="11 12">DSM 7213</strain>
    </source>
</reference>
<dbReference type="STRING" id="767817.Desgi_0670"/>
<dbReference type="GO" id="GO:0005737">
    <property type="term" value="C:cytoplasm"/>
    <property type="evidence" value="ECO:0007669"/>
    <property type="project" value="TreeGrafter"/>
</dbReference>
<evidence type="ECO:0000256" key="3">
    <source>
        <dbReference type="ARBA" id="ARBA00019125"/>
    </source>
</evidence>
<dbReference type="InterPro" id="IPR050741">
    <property type="entry name" value="Acyl-CoA_dehydrogenase"/>
</dbReference>
<dbReference type="OrthoDB" id="9802447at2"/>
<evidence type="ECO:0000313" key="12">
    <source>
        <dbReference type="Proteomes" id="UP000013520"/>
    </source>
</evidence>
<dbReference type="PANTHER" id="PTHR48083:SF2">
    <property type="entry name" value="MEDIUM-CHAIN SPECIFIC ACYL-COA DEHYDROGENASE, MITOCHONDRIAL"/>
    <property type="match status" value="1"/>
</dbReference>
<comment type="cofactor">
    <cofactor evidence="1 7">
        <name>FAD</name>
        <dbReference type="ChEBI" id="CHEBI:57692"/>
    </cofactor>
</comment>
<feature type="domain" description="Acyl-CoA dehydrogenase/oxidase C-terminal" evidence="8">
    <location>
        <begin position="245"/>
        <end position="387"/>
    </location>
</feature>
<evidence type="ECO:0000256" key="1">
    <source>
        <dbReference type="ARBA" id="ARBA00001974"/>
    </source>
</evidence>
<dbReference type="InterPro" id="IPR013786">
    <property type="entry name" value="AcylCoA_DH/ox_N"/>
</dbReference>
<protein>
    <recommendedName>
        <fullName evidence="3">Medium-chain specific acyl-CoA dehydrogenase, mitochondrial</fullName>
    </recommendedName>
</protein>
<evidence type="ECO:0000256" key="7">
    <source>
        <dbReference type="RuleBase" id="RU362125"/>
    </source>
</evidence>
<dbReference type="HOGENOM" id="CLU_018204_0_2_9"/>
<dbReference type="AlphaFoldDB" id="R4KI75"/>
<dbReference type="InterPro" id="IPR037069">
    <property type="entry name" value="AcylCoA_DH/ox_N_sf"/>
</dbReference>
<dbReference type="CDD" id="cd00567">
    <property type="entry name" value="ACAD"/>
    <property type="match status" value="1"/>
</dbReference>
<proteinExistence type="inferred from homology"/>
<evidence type="ECO:0000256" key="6">
    <source>
        <dbReference type="ARBA" id="ARBA00023002"/>
    </source>
</evidence>
<evidence type="ECO:0000313" key="11">
    <source>
        <dbReference type="EMBL" id="AGL00225.1"/>
    </source>
</evidence>
<dbReference type="Gene3D" id="1.10.540.10">
    <property type="entry name" value="Acyl-CoA dehydrogenase/oxidase, N-terminal domain"/>
    <property type="match status" value="1"/>
</dbReference>
<dbReference type="InterPro" id="IPR046373">
    <property type="entry name" value="Acyl-CoA_Oxase/DH_mid-dom_sf"/>
</dbReference>
<dbReference type="eggNOG" id="COG1960">
    <property type="taxonomic scope" value="Bacteria"/>
</dbReference>
<keyword evidence="5 7" id="KW-0274">FAD</keyword>
<dbReference type="Pfam" id="PF00441">
    <property type="entry name" value="Acyl-CoA_dh_1"/>
    <property type="match status" value="1"/>
</dbReference>
<dbReference type="InterPro" id="IPR009075">
    <property type="entry name" value="AcylCo_DH/oxidase_C"/>
</dbReference>
<dbReference type="GO" id="GO:0050660">
    <property type="term" value="F:flavin adenine dinucleotide binding"/>
    <property type="evidence" value="ECO:0007669"/>
    <property type="project" value="InterPro"/>
</dbReference>
<dbReference type="GO" id="GO:0033539">
    <property type="term" value="P:fatty acid beta-oxidation using acyl-CoA dehydrogenase"/>
    <property type="evidence" value="ECO:0007669"/>
    <property type="project" value="TreeGrafter"/>
</dbReference>